<dbReference type="HOGENOM" id="CLU_2293436_0_0_1"/>
<accession>A0A0C2WZM9</accession>
<reference evidence="1 2" key="1">
    <citation type="submission" date="2014-04" db="EMBL/GenBank/DDBJ databases">
        <authorList>
            <consortium name="DOE Joint Genome Institute"/>
            <person name="Kuo A."/>
            <person name="Zuccaro A."/>
            <person name="Kohler A."/>
            <person name="Nagy L.G."/>
            <person name="Floudas D."/>
            <person name="Copeland A."/>
            <person name="Barry K.W."/>
            <person name="Cichocki N."/>
            <person name="Veneault-Fourrey C."/>
            <person name="LaButti K."/>
            <person name="Lindquist E.A."/>
            <person name="Lipzen A."/>
            <person name="Lundell T."/>
            <person name="Morin E."/>
            <person name="Murat C."/>
            <person name="Sun H."/>
            <person name="Tunlid A."/>
            <person name="Henrissat B."/>
            <person name="Grigoriev I.V."/>
            <person name="Hibbett D.S."/>
            <person name="Martin F."/>
            <person name="Nordberg H.P."/>
            <person name="Cantor M.N."/>
            <person name="Hua S.X."/>
        </authorList>
    </citation>
    <scope>NUCLEOTIDE SEQUENCE [LARGE SCALE GENOMIC DNA]</scope>
    <source>
        <strain evidence="1 2">MAFF 305830</strain>
    </source>
</reference>
<name>A0A0C2WZM9_SERVB</name>
<evidence type="ECO:0000313" key="1">
    <source>
        <dbReference type="EMBL" id="KIM22742.1"/>
    </source>
</evidence>
<dbReference type="Proteomes" id="UP000054097">
    <property type="component" value="Unassembled WGS sequence"/>
</dbReference>
<reference evidence="2" key="2">
    <citation type="submission" date="2015-01" db="EMBL/GenBank/DDBJ databases">
        <title>Evolutionary Origins and Diversification of the Mycorrhizal Mutualists.</title>
        <authorList>
            <consortium name="DOE Joint Genome Institute"/>
            <consortium name="Mycorrhizal Genomics Consortium"/>
            <person name="Kohler A."/>
            <person name="Kuo A."/>
            <person name="Nagy L.G."/>
            <person name="Floudas D."/>
            <person name="Copeland A."/>
            <person name="Barry K.W."/>
            <person name="Cichocki N."/>
            <person name="Veneault-Fourrey C."/>
            <person name="LaButti K."/>
            <person name="Lindquist E.A."/>
            <person name="Lipzen A."/>
            <person name="Lundell T."/>
            <person name="Morin E."/>
            <person name="Murat C."/>
            <person name="Riley R."/>
            <person name="Ohm R."/>
            <person name="Sun H."/>
            <person name="Tunlid A."/>
            <person name="Henrissat B."/>
            <person name="Grigoriev I.V."/>
            <person name="Hibbett D.S."/>
            <person name="Martin F."/>
        </authorList>
    </citation>
    <scope>NUCLEOTIDE SEQUENCE [LARGE SCALE GENOMIC DNA]</scope>
    <source>
        <strain evidence="2">MAFF 305830</strain>
    </source>
</reference>
<keyword evidence="2" id="KW-1185">Reference proteome</keyword>
<organism evidence="1 2">
    <name type="scientific">Serendipita vermifera MAFF 305830</name>
    <dbReference type="NCBI Taxonomy" id="933852"/>
    <lineage>
        <taxon>Eukaryota</taxon>
        <taxon>Fungi</taxon>
        <taxon>Dikarya</taxon>
        <taxon>Basidiomycota</taxon>
        <taxon>Agaricomycotina</taxon>
        <taxon>Agaricomycetes</taxon>
        <taxon>Sebacinales</taxon>
        <taxon>Serendipitaceae</taxon>
        <taxon>Serendipita</taxon>
    </lineage>
</organism>
<protein>
    <submittedName>
        <fullName evidence="1">Uncharacterized protein</fullName>
    </submittedName>
</protein>
<gene>
    <name evidence="1" type="ORF">M408DRAFT_281160</name>
</gene>
<dbReference type="AlphaFoldDB" id="A0A0C2WZM9"/>
<dbReference type="EMBL" id="KN824349">
    <property type="protein sequence ID" value="KIM22742.1"/>
    <property type="molecule type" value="Genomic_DNA"/>
</dbReference>
<sequence length="101" mass="11069">MGNWCLNLVLARSTRYIYTLYMHWMTFFDFHREGHDSGENHEAAALCATKVPTTSPGQASYTCATLAAVDRPGDNKPRSVELSANYGAFRARRCGGAAAPP</sequence>
<proteinExistence type="predicted"/>
<evidence type="ECO:0000313" key="2">
    <source>
        <dbReference type="Proteomes" id="UP000054097"/>
    </source>
</evidence>